<gene>
    <name evidence="2" type="ORF">DBV39_19055</name>
</gene>
<proteinExistence type="predicted"/>
<evidence type="ECO:0008006" key="4">
    <source>
        <dbReference type="Google" id="ProtNLM"/>
    </source>
</evidence>
<evidence type="ECO:0000313" key="3">
    <source>
        <dbReference type="Proteomes" id="UP000244571"/>
    </source>
</evidence>
<reference evidence="2 3" key="1">
    <citation type="submission" date="2018-04" db="EMBL/GenBank/DDBJ databases">
        <title>Bordetella sp. HZ20 isolated from seawater.</title>
        <authorList>
            <person name="Sun C."/>
        </authorList>
    </citation>
    <scope>NUCLEOTIDE SEQUENCE [LARGE SCALE GENOMIC DNA]</scope>
    <source>
        <strain evidence="2 3">HZ20</strain>
    </source>
</reference>
<feature type="signal peptide" evidence="1">
    <location>
        <begin position="1"/>
        <end position="29"/>
    </location>
</feature>
<protein>
    <recommendedName>
        <fullName evidence="4">Transporter</fullName>
    </recommendedName>
</protein>
<accession>A0A2R4XNW0</accession>
<organism evidence="2 3">
    <name type="scientific">Orrella marina</name>
    <dbReference type="NCBI Taxonomy" id="2163011"/>
    <lineage>
        <taxon>Bacteria</taxon>
        <taxon>Pseudomonadati</taxon>
        <taxon>Pseudomonadota</taxon>
        <taxon>Betaproteobacteria</taxon>
        <taxon>Burkholderiales</taxon>
        <taxon>Alcaligenaceae</taxon>
        <taxon>Orrella</taxon>
    </lineage>
</organism>
<dbReference type="InterPro" id="IPR025737">
    <property type="entry name" value="FApF"/>
</dbReference>
<sequence>MSHTKPAHSRPLMTTLALVAIGITSSAHAFSPLATDDTGTQGKGNNQVELGYVFERSTNLDMELDDRVDMNAYSATIPFTYTYGVTDEIDVSLGLSRQLRSPTGWQNSELGLKWNVYGDQTKGFSAAIKPTILIPVSKNMQSNGLGTARTNWGLAMIGSYLADNYELHANLKYNSNYQSNMPDWEFERNHIWTASVAPVWIINDQWKAGLDLGVQTNPGYNSSYEAFTQLAFSYAPVDNLQIGFGVGTSHALGSEDKSRGLNVTTTLSYQF</sequence>
<keyword evidence="3" id="KW-1185">Reference proteome</keyword>
<dbReference type="KEGG" id="boz:DBV39_19055"/>
<name>A0A2R4XNW0_9BURK</name>
<dbReference type="EMBL" id="CP028901">
    <property type="protein sequence ID" value="AWB35493.1"/>
    <property type="molecule type" value="Genomic_DNA"/>
</dbReference>
<dbReference type="AlphaFoldDB" id="A0A2R4XNW0"/>
<evidence type="ECO:0000256" key="1">
    <source>
        <dbReference type="SAM" id="SignalP"/>
    </source>
</evidence>
<dbReference type="Proteomes" id="UP000244571">
    <property type="component" value="Chromosome"/>
</dbReference>
<evidence type="ECO:0000313" key="2">
    <source>
        <dbReference type="EMBL" id="AWB35493.1"/>
    </source>
</evidence>
<dbReference type="Pfam" id="PF13557">
    <property type="entry name" value="Phenol_MetA_deg"/>
    <property type="match status" value="1"/>
</dbReference>
<feature type="chain" id="PRO_5015318646" description="Transporter" evidence="1">
    <location>
        <begin position="30"/>
        <end position="271"/>
    </location>
</feature>
<keyword evidence="1" id="KW-0732">Signal</keyword>